<evidence type="ECO:0000313" key="2">
    <source>
        <dbReference type="EMBL" id="KAJ1159564.1"/>
    </source>
</evidence>
<evidence type="ECO:0000256" key="1">
    <source>
        <dbReference type="SAM" id="MobiDB-lite"/>
    </source>
</evidence>
<protein>
    <submittedName>
        <fullName evidence="2">Uncharacterized protein</fullName>
    </submittedName>
</protein>
<sequence>MCPSALRHFDPQNCSSVRRCTPVGLLPSSGGPELSCAAPAGRAAIGLGAAAWPWSGVGDDLGREVGPPPAAIGFQCRGVGGPGRPSLGLGSGGIEGLGPEKPERFGGGGCPHMRN</sequence>
<dbReference type="EMBL" id="JANPWB010000008">
    <property type="protein sequence ID" value="KAJ1159564.1"/>
    <property type="molecule type" value="Genomic_DNA"/>
</dbReference>
<dbReference type="AlphaFoldDB" id="A0AAV7S4Z5"/>
<comment type="caution">
    <text evidence="2">The sequence shown here is derived from an EMBL/GenBank/DDBJ whole genome shotgun (WGS) entry which is preliminary data.</text>
</comment>
<name>A0AAV7S4Z5_PLEWA</name>
<dbReference type="Proteomes" id="UP001066276">
    <property type="component" value="Chromosome 4_2"/>
</dbReference>
<feature type="compositionally biased region" description="Gly residues" evidence="1">
    <location>
        <begin position="85"/>
        <end position="96"/>
    </location>
</feature>
<feature type="region of interest" description="Disordered" evidence="1">
    <location>
        <begin position="85"/>
        <end position="115"/>
    </location>
</feature>
<accession>A0AAV7S4Z5</accession>
<organism evidence="2 3">
    <name type="scientific">Pleurodeles waltl</name>
    <name type="common">Iberian ribbed newt</name>
    <dbReference type="NCBI Taxonomy" id="8319"/>
    <lineage>
        <taxon>Eukaryota</taxon>
        <taxon>Metazoa</taxon>
        <taxon>Chordata</taxon>
        <taxon>Craniata</taxon>
        <taxon>Vertebrata</taxon>
        <taxon>Euteleostomi</taxon>
        <taxon>Amphibia</taxon>
        <taxon>Batrachia</taxon>
        <taxon>Caudata</taxon>
        <taxon>Salamandroidea</taxon>
        <taxon>Salamandridae</taxon>
        <taxon>Pleurodelinae</taxon>
        <taxon>Pleurodeles</taxon>
    </lineage>
</organism>
<keyword evidence="3" id="KW-1185">Reference proteome</keyword>
<gene>
    <name evidence="2" type="ORF">NDU88_000071</name>
</gene>
<feature type="compositionally biased region" description="Gly residues" evidence="1">
    <location>
        <begin position="105"/>
        <end position="115"/>
    </location>
</feature>
<evidence type="ECO:0000313" key="3">
    <source>
        <dbReference type="Proteomes" id="UP001066276"/>
    </source>
</evidence>
<proteinExistence type="predicted"/>
<reference evidence="2" key="1">
    <citation type="journal article" date="2022" name="bioRxiv">
        <title>Sequencing and chromosome-scale assembly of the giantPleurodeles waltlgenome.</title>
        <authorList>
            <person name="Brown T."/>
            <person name="Elewa A."/>
            <person name="Iarovenko S."/>
            <person name="Subramanian E."/>
            <person name="Araus A.J."/>
            <person name="Petzold A."/>
            <person name="Susuki M."/>
            <person name="Suzuki K.-i.T."/>
            <person name="Hayashi T."/>
            <person name="Toyoda A."/>
            <person name="Oliveira C."/>
            <person name="Osipova E."/>
            <person name="Leigh N.D."/>
            <person name="Simon A."/>
            <person name="Yun M.H."/>
        </authorList>
    </citation>
    <scope>NUCLEOTIDE SEQUENCE</scope>
    <source>
        <strain evidence="2">20211129_DDA</strain>
        <tissue evidence="2">Liver</tissue>
    </source>
</reference>